<name>A0A923NDS0_9FIRM</name>
<dbReference type="SFLD" id="SFLDG01129">
    <property type="entry name" value="C1.5:_HAD__Beta-PGM__Phosphata"/>
    <property type="match status" value="1"/>
</dbReference>
<dbReference type="SFLD" id="SFLDS00003">
    <property type="entry name" value="Haloacid_Dehalogenase"/>
    <property type="match status" value="1"/>
</dbReference>
<dbReference type="AlphaFoldDB" id="A0A923NDS0"/>
<reference evidence="1" key="1">
    <citation type="submission" date="2020-08" db="EMBL/GenBank/DDBJ databases">
        <authorList>
            <person name="Liu C."/>
            <person name="Sun Q."/>
        </authorList>
    </citation>
    <scope>NUCLEOTIDE SEQUENCE</scope>
    <source>
        <strain evidence="1">BX16</strain>
    </source>
</reference>
<dbReference type="RefSeq" id="WP_249286722.1">
    <property type="nucleotide sequence ID" value="NZ_JACRWC010000057.1"/>
</dbReference>
<dbReference type="GO" id="GO:0016791">
    <property type="term" value="F:phosphatase activity"/>
    <property type="evidence" value="ECO:0007669"/>
    <property type="project" value="TreeGrafter"/>
</dbReference>
<protein>
    <submittedName>
        <fullName evidence="1">HAD family phosphatase</fullName>
    </submittedName>
</protein>
<dbReference type="InterPro" id="IPR041492">
    <property type="entry name" value="HAD_2"/>
</dbReference>
<dbReference type="Proteomes" id="UP000644115">
    <property type="component" value="Unassembled WGS sequence"/>
</dbReference>
<dbReference type="EMBL" id="JACRWC010000057">
    <property type="protein sequence ID" value="MBC5999266.1"/>
    <property type="molecule type" value="Genomic_DNA"/>
</dbReference>
<evidence type="ECO:0000313" key="1">
    <source>
        <dbReference type="EMBL" id="MBC5999266.1"/>
    </source>
</evidence>
<dbReference type="InterPro" id="IPR036412">
    <property type="entry name" value="HAD-like_sf"/>
</dbReference>
<dbReference type="Pfam" id="PF13419">
    <property type="entry name" value="HAD_2"/>
    <property type="match status" value="1"/>
</dbReference>
<comment type="caution">
    <text evidence="1">The sequence shown here is derived from an EMBL/GenBank/DDBJ whole genome shotgun (WGS) entry which is preliminary data.</text>
</comment>
<dbReference type="PANTHER" id="PTHR18901">
    <property type="entry name" value="2-DEOXYGLUCOSE-6-PHOSPHATE PHOSPHATASE 2"/>
    <property type="match status" value="1"/>
</dbReference>
<evidence type="ECO:0000313" key="2">
    <source>
        <dbReference type="Proteomes" id="UP000644115"/>
    </source>
</evidence>
<dbReference type="NCBIfam" id="TIGR01509">
    <property type="entry name" value="HAD-SF-IA-v3"/>
    <property type="match status" value="1"/>
</dbReference>
<proteinExistence type="predicted"/>
<dbReference type="PANTHER" id="PTHR18901:SF38">
    <property type="entry name" value="PSEUDOURIDINE-5'-PHOSPHATASE"/>
    <property type="match status" value="1"/>
</dbReference>
<dbReference type="SUPFAM" id="SSF56784">
    <property type="entry name" value="HAD-like"/>
    <property type="match status" value="1"/>
</dbReference>
<organism evidence="1 2">
    <name type="scientific">Lentihominibacter faecis</name>
    <dbReference type="NCBI Taxonomy" id="2764712"/>
    <lineage>
        <taxon>Bacteria</taxon>
        <taxon>Bacillati</taxon>
        <taxon>Bacillota</taxon>
        <taxon>Clostridia</taxon>
        <taxon>Peptostreptococcales</taxon>
        <taxon>Anaerovoracaceae</taxon>
        <taxon>Lentihominibacter</taxon>
    </lineage>
</organism>
<dbReference type="Gene3D" id="1.10.150.240">
    <property type="entry name" value="Putative phosphatase, domain 2"/>
    <property type="match status" value="1"/>
</dbReference>
<dbReference type="InterPro" id="IPR023214">
    <property type="entry name" value="HAD_sf"/>
</dbReference>
<dbReference type="InterPro" id="IPR023198">
    <property type="entry name" value="PGP-like_dom2"/>
</dbReference>
<accession>A0A923NDS0</accession>
<dbReference type="CDD" id="cd07505">
    <property type="entry name" value="HAD_BPGM-like"/>
    <property type="match status" value="1"/>
</dbReference>
<dbReference type="InterPro" id="IPR006439">
    <property type="entry name" value="HAD-SF_hydro_IA"/>
</dbReference>
<dbReference type="Gene3D" id="3.40.50.1000">
    <property type="entry name" value="HAD superfamily/HAD-like"/>
    <property type="match status" value="1"/>
</dbReference>
<gene>
    <name evidence="1" type="ORF">H8876_04570</name>
</gene>
<keyword evidence="2" id="KW-1185">Reference proteome</keyword>
<sequence>MNDKTKKRCIRGAIFDVDGTLLDSMKIWDNAGERYLQSRGRQAEPGLSRILFSMSLADGATYLKETYELPETTGEIHQGILDIVDAFYHDEAQAKAGVRELLEALSAKGVAMTIATSSDKRQIRSALEHLDMAKYFQEIFTCGEVGVSKNEPVIFHQAAALMGTAPEDTCVVEDGLYAVRTANKAGYFTVGVYDASSRDDWQDLQKEADLALESLEDVQRIIEELTV</sequence>